<dbReference type="RefSeq" id="WP_210536491.1">
    <property type="nucleotide sequence ID" value="NZ_JAGKTC010000002.1"/>
</dbReference>
<evidence type="ECO:0000313" key="5">
    <source>
        <dbReference type="Proteomes" id="UP000673447"/>
    </source>
</evidence>
<keyword evidence="5" id="KW-1185">Reference proteome</keyword>
<evidence type="ECO:0000259" key="3">
    <source>
        <dbReference type="PROSITE" id="PS50043"/>
    </source>
</evidence>
<reference evidence="4" key="2">
    <citation type="submission" date="2021-03" db="EMBL/GenBank/DDBJ databases">
        <authorList>
            <person name="Cao W."/>
        </authorList>
    </citation>
    <scope>NUCLEOTIDE SEQUENCE</scope>
    <source>
        <strain evidence="4">110414</strain>
    </source>
</reference>
<dbReference type="CDD" id="cd06170">
    <property type="entry name" value="LuxR_C_like"/>
    <property type="match status" value="1"/>
</dbReference>
<dbReference type="PRINTS" id="PR00038">
    <property type="entry name" value="HTHLUXR"/>
</dbReference>
<comment type="caution">
    <text evidence="4">The sequence shown here is derived from an EMBL/GenBank/DDBJ whole genome shotgun (WGS) entry which is preliminary data.</text>
</comment>
<dbReference type="GO" id="GO:0004016">
    <property type="term" value="F:adenylate cyclase activity"/>
    <property type="evidence" value="ECO:0007669"/>
    <property type="project" value="TreeGrafter"/>
</dbReference>
<dbReference type="InterPro" id="IPR016032">
    <property type="entry name" value="Sig_transdc_resp-reg_C-effctor"/>
</dbReference>
<dbReference type="InterPro" id="IPR011990">
    <property type="entry name" value="TPR-like_helical_dom_sf"/>
</dbReference>
<dbReference type="InterPro" id="IPR041664">
    <property type="entry name" value="AAA_16"/>
</dbReference>
<dbReference type="GO" id="GO:0006355">
    <property type="term" value="P:regulation of DNA-templated transcription"/>
    <property type="evidence" value="ECO:0007669"/>
    <property type="project" value="InterPro"/>
</dbReference>
<evidence type="ECO:0000313" key="4">
    <source>
        <dbReference type="EMBL" id="MBP3984624.1"/>
    </source>
</evidence>
<dbReference type="GO" id="GO:0005737">
    <property type="term" value="C:cytoplasm"/>
    <property type="evidence" value="ECO:0007669"/>
    <property type="project" value="TreeGrafter"/>
</dbReference>
<dbReference type="PROSITE" id="PS50043">
    <property type="entry name" value="HTH_LUXR_2"/>
    <property type="match status" value="1"/>
</dbReference>
<dbReference type="InterPro" id="IPR027417">
    <property type="entry name" value="P-loop_NTPase"/>
</dbReference>
<name>A0A940X2B6_9GAMM</name>
<dbReference type="AlphaFoldDB" id="A0A940X2B6"/>
<dbReference type="Pfam" id="PF00196">
    <property type="entry name" value="GerE"/>
    <property type="match status" value="1"/>
</dbReference>
<dbReference type="GO" id="GO:0003677">
    <property type="term" value="F:DNA binding"/>
    <property type="evidence" value="ECO:0007669"/>
    <property type="project" value="InterPro"/>
</dbReference>
<dbReference type="InterPro" id="IPR000792">
    <property type="entry name" value="Tscrpt_reg_LuxR_C"/>
</dbReference>
<organism evidence="4 5">
    <name type="scientific">Pseudoxanthomonas helianthi</name>
    <dbReference type="NCBI Taxonomy" id="1453541"/>
    <lineage>
        <taxon>Bacteria</taxon>
        <taxon>Pseudomonadati</taxon>
        <taxon>Pseudomonadota</taxon>
        <taxon>Gammaproteobacteria</taxon>
        <taxon>Lysobacterales</taxon>
        <taxon>Lysobacteraceae</taxon>
        <taxon>Pseudoxanthomonas</taxon>
    </lineage>
</organism>
<dbReference type="EMBL" id="JAGKTC010000002">
    <property type="protein sequence ID" value="MBP3984624.1"/>
    <property type="molecule type" value="Genomic_DNA"/>
</dbReference>
<dbReference type="SUPFAM" id="SSF46894">
    <property type="entry name" value="C-terminal effector domain of the bipartite response regulators"/>
    <property type="match status" value="1"/>
</dbReference>
<evidence type="ECO:0000256" key="2">
    <source>
        <dbReference type="ARBA" id="ARBA00022840"/>
    </source>
</evidence>
<protein>
    <submittedName>
        <fullName evidence="4">AAA family ATPase</fullName>
    </submittedName>
</protein>
<keyword evidence="1" id="KW-0547">Nucleotide-binding</keyword>
<accession>A0A940X2B6</accession>
<evidence type="ECO:0000256" key="1">
    <source>
        <dbReference type="ARBA" id="ARBA00022741"/>
    </source>
</evidence>
<dbReference type="PROSITE" id="PS00622">
    <property type="entry name" value="HTH_LUXR_1"/>
    <property type="match status" value="1"/>
</dbReference>
<feature type="domain" description="HTH luxR-type" evidence="3">
    <location>
        <begin position="795"/>
        <end position="860"/>
    </location>
</feature>
<dbReference type="PANTHER" id="PTHR16305">
    <property type="entry name" value="TESTICULAR SOLUBLE ADENYLYL CYCLASE"/>
    <property type="match status" value="1"/>
</dbReference>
<dbReference type="Pfam" id="PF13424">
    <property type="entry name" value="TPR_12"/>
    <property type="match status" value="1"/>
</dbReference>
<dbReference type="Gene3D" id="1.10.10.10">
    <property type="entry name" value="Winged helix-like DNA-binding domain superfamily/Winged helix DNA-binding domain"/>
    <property type="match status" value="1"/>
</dbReference>
<keyword evidence="2" id="KW-0067">ATP-binding</keyword>
<proteinExistence type="predicted"/>
<dbReference type="Proteomes" id="UP000673447">
    <property type="component" value="Unassembled WGS sequence"/>
</dbReference>
<dbReference type="SMART" id="SM00421">
    <property type="entry name" value="HTH_LUXR"/>
    <property type="match status" value="1"/>
</dbReference>
<dbReference type="Gene3D" id="1.25.40.10">
    <property type="entry name" value="Tetratricopeptide repeat domain"/>
    <property type="match status" value="1"/>
</dbReference>
<gene>
    <name evidence="4" type="ORF">J5837_09360</name>
</gene>
<sequence length="865" mass="92848">MKLVERDALLEQLEGLLHGAGNGAGHVVLLGGEAGIGKTSLLTALRERAGAATWWGACDALETPHPLAPLHDIARGADAGFGALLSGGAERIALFQSVLGELQAATRPLLLVVEDAHWADEATLDLLKFVGRRIGQTRCLLAVSYRDDEVDAAHPLRGVMGVLPHASTTRLALSRLSAAAVDEMARNALRTSDGIHALTQGNPFFVSEVLRHGVEGVPSGVQDLVLARYARLSHEAQAVVRLASLVPARIERWLVDALLAPRLDTLEECLNSGLLVAAAESLAFRHELARVAVESSLPPTLAQDLHARVLAALESDPRADASLARRAHHAARAGDAAAVTRLAPQAAQQAQQRGAHKEAAAHLRTALAHAGGLADAERAHLLDSLSYENYVTDRLDEAIDARLAAQRLWHHVGNGLREGDALRWLSRLSWYNGRNDDAEAYGERAIAVLEPLPPGSELAMAYSNRGQLHMLAGRSAEAQEWSQRALALARKLGDRDIEVHALNNLGSAMLNADDPAGRGILERSLALALENGFDEHAARAYTNLSYYAGLAAHDNKVSTDYLELGIAYCEQHDLDAWTRYMSAHRAETLMWRGDWDRAADQAEAIANAPGVAPISRIPALVVLGRIRARRGDPAARQSLEDALRLALPTGSLIRLGPVAAALAEAAWLEGDIAAIAQAVRLAGPLASQSTYMRWISGEVAYWRWRAGAAFEDELPWPAPYALQFAGRWREAADAWQALECPYEAARALADGDSDAQCEALATFERLGARADAERLRRQLQAAGVRGLPRGVRASTQANPHGLTSRELEVLVLLCNGLRNAQIAERLHRSVRTVDHHLAAVFAKLGVGTRAEAIAAAHAAGLAGEK</sequence>
<dbReference type="PANTHER" id="PTHR16305:SF35">
    <property type="entry name" value="TRANSCRIPTIONAL ACTIVATOR DOMAIN"/>
    <property type="match status" value="1"/>
</dbReference>
<dbReference type="InterPro" id="IPR036388">
    <property type="entry name" value="WH-like_DNA-bd_sf"/>
</dbReference>
<dbReference type="Pfam" id="PF13191">
    <property type="entry name" value="AAA_16"/>
    <property type="match status" value="1"/>
</dbReference>
<dbReference type="SUPFAM" id="SSF48452">
    <property type="entry name" value="TPR-like"/>
    <property type="match status" value="2"/>
</dbReference>
<dbReference type="SUPFAM" id="SSF52540">
    <property type="entry name" value="P-loop containing nucleoside triphosphate hydrolases"/>
    <property type="match status" value="1"/>
</dbReference>
<dbReference type="GO" id="GO:0005524">
    <property type="term" value="F:ATP binding"/>
    <property type="evidence" value="ECO:0007669"/>
    <property type="project" value="UniProtKB-KW"/>
</dbReference>
<reference evidence="4" key="1">
    <citation type="journal article" date="2016" name="Int. J. Syst. Evol. Microbiol.">
        <title>Pseudoxanthomonas helianthi sp. nov., isolated from roots of Jerusalem artichoke (Helianthus tuberosus).</title>
        <authorList>
            <person name="Kittiwongwattana C."/>
            <person name="Thawai C."/>
        </authorList>
    </citation>
    <scope>NUCLEOTIDE SEQUENCE</scope>
    <source>
        <strain evidence="4">110414</strain>
    </source>
</reference>